<dbReference type="RefSeq" id="WP_194702365.1">
    <property type="nucleotide sequence ID" value="NZ_JADKNH010000008.1"/>
</dbReference>
<keyword evidence="3 6" id="KW-0479">Metal-binding</keyword>
<evidence type="ECO:0000256" key="3">
    <source>
        <dbReference type="ARBA" id="ARBA00022723"/>
    </source>
</evidence>
<gene>
    <name evidence="6" type="primary">pfp</name>
    <name evidence="8" type="ORF">ISU02_13450</name>
</gene>
<keyword evidence="4 6" id="KW-0418">Kinase</keyword>
<organism evidence="8 9">
    <name type="scientific">Fusibacter ferrireducens</name>
    <dbReference type="NCBI Taxonomy" id="2785058"/>
    <lineage>
        <taxon>Bacteria</taxon>
        <taxon>Bacillati</taxon>
        <taxon>Bacillota</taxon>
        <taxon>Clostridia</taxon>
        <taxon>Eubacteriales</taxon>
        <taxon>Eubacteriales Family XII. Incertae Sedis</taxon>
        <taxon>Fusibacter</taxon>
    </lineage>
</organism>
<dbReference type="Proteomes" id="UP000614200">
    <property type="component" value="Unassembled WGS sequence"/>
</dbReference>
<comment type="cofactor">
    <cofactor evidence="1 6">
        <name>Mg(2+)</name>
        <dbReference type="ChEBI" id="CHEBI:18420"/>
    </cofactor>
</comment>
<comment type="subcellular location">
    <subcellularLocation>
        <location evidence="6">Cytoplasm</location>
    </subcellularLocation>
</comment>
<feature type="site" description="Important for catalytic activity; stabilizes the transition state when the phosphoryl donor is PPi" evidence="6">
    <location>
        <position position="139"/>
    </location>
</feature>
<keyword evidence="6" id="KW-0324">Glycolysis</keyword>
<reference evidence="8 9" key="1">
    <citation type="submission" date="2020-11" db="EMBL/GenBank/DDBJ databases">
        <title>Fusibacter basophilias sp. nov.</title>
        <authorList>
            <person name="Qiu D."/>
        </authorList>
    </citation>
    <scope>NUCLEOTIDE SEQUENCE [LARGE SCALE GENOMIC DNA]</scope>
    <source>
        <strain evidence="8 9">Q10-2</strain>
    </source>
</reference>
<feature type="active site" description="Proton acceptor" evidence="6">
    <location>
        <position position="142"/>
    </location>
</feature>
<evidence type="ECO:0000259" key="7">
    <source>
        <dbReference type="Pfam" id="PF00365"/>
    </source>
</evidence>
<evidence type="ECO:0000256" key="6">
    <source>
        <dbReference type="HAMAP-Rule" id="MF_01978"/>
    </source>
</evidence>
<dbReference type="EC" id="2.7.1.90" evidence="6"/>
<dbReference type="Pfam" id="PF00365">
    <property type="entry name" value="PFK"/>
    <property type="match status" value="1"/>
</dbReference>
<feature type="binding site" evidence="6">
    <location>
        <position position="17"/>
    </location>
    <ligand>
        <name>diphosphate</name>
        <dbReference type="ChEBI" id="CHEBI:33019"/>
    </ligand>
</feature>
<dbReference type="Gene3D" id="3.40.50.450">
    <property type="match status" value="1"/>
</dbReference>
<dbReference type="InterPro" id="IPR000023">
    <property type="entry name" value="Phosphofructokinase_dom"/>
</dbReference>
<comment type="similarity">
    <text evidence="6">Belongs to the phosphofructokinase type A (PFKA) family. PPi-dependent PFK group II subfamily. Clade 'B2' sub-subfamily.</text>
</comment>
<evidence type="ECO:0000256" key="1">
    <source>
        <dbReference type="ARBA" id="ARBA00001946"/>
    </source>
</evidence>
<dbReference type="InterPro" id="IPR011404">
    <property type="entry name" value="PPi-PFK"/>
</dbReference>
<dbReference type="SUPFAM" id="SSF53784">
    <property type="entry name" value="Phosphofructokinase"/>
    <property type="match status" value="1"/>
</dbReference>
<dbReference type="InterPro" id="IPR050929">
    <property type="entry name" value="PFKA"/>
</dbReference>
<feature type="site" description="Important for catalytic activity and substrate specificity; stabilizes the transition state when the phosphoryl donor is PPi; prevents ATP from binding by mimicking the alpha-phosphate group of ATP" evidence="6">
    <location>
        <position position="113"/>
    </location>
</feature>
<keyword evidence="5 6" id="KW-0460">Magnesium</keyword>
<dbReference type="Gene3D" id="3.40.50.460">
    <property type="entry name" value="Phosphofructokinase domain"/>
    <property type="match status" value="1"/>
</dbReference>
<comment type="catalytic activity">
    <reaction evidence="6">
        <text>beta-D-fructose 6-phosphate + diphosphate = beta-D-fructose 1,6-bisphosphate + phosphate + H(+)</text>
        <dbReference type="Rhea" id="RHEA:13613"/>
        <dbReference type="ChEBI" id="CHEBI:15378"/>
        <dbReference type="ChEBI" id="CHEBI:32966"/>
        <dbReference type="ChEBI" id="CHEBI:33019"/>
        <dbReference type="ChEBI" id="CHEBI:43474"/>
        <dbReference type="ChEBI" id="CHEBI:57634"/>
        <dbReference type="EC" id="2.7.1.90"/>
    </reaction>
</comment>
<keyword evidence="2 6" id="KW-0808">Transferase</keyword>
<accession>A0ABR9ZUH3</accession>
<dbReference type="PANTHER" id="PTHR45770">
    <property type="entry name" value="ATP-DEPENDENT 6-PHOSPHOFRUCTOKINASE 1"/>
    <property type="match status" value="1"/>
</dbReference>
<evidence type="ECO:0000256" key="2">
    <source>
        <dbReference type="ARBA" id="ARBA00022679"/>
    </source>
</evidence>
<dbReference type="HAMAP" id="MF_01978">
    <property type="entry name" value="Phosphofructokinase_II_B2"/>
    <property type="match status" value="1"/>
</dbReference>
<sequence length="408" mass="44553">MSQQVLKGNLLVAQGGGPTAVINQSMVGVVLEARRYAQVERIYGAVHGVEGIVNEEFMDLTRETVANLEAVAATPSSGLLSTRVKPTPEFCKKMFESMKAHNIRFFFYIGGNDSSDTVRIVNEEAQSQNYEFRAVHIPKTVDNDLVINDHTPGFGSAARYVASAFAGINYDNRALAGVYIGVIMGRHAGFLTGASALGRVFEEDGPHLIYFPERPFIIDNFLADVKNVYEKYGRCIVAVSEGIQDETGEAIVTKLQDNVERDAHGNVQLSGTGALGDLLVAEVKAKLGIGRVRADTLGYMQRSFLGCVSDTDQKEAREVAEKAVQFALIDNLDGSVVMERTGDYAVGYRLVDLKEVAAKTKHMPEEFMNAEGNNVTEAFIKYARPLIGSDFNPGAKLRAPMVEKILNK</sequence>
<feature type="binding site" evidence="6">
    <location>
        <begin position="184"/>
        <end position="186"/>
    </location>
    <ligand>
        <name>substrate</name>
    </ligand>
</feature>
<evidence type="ECO:0000313" key="8">
    <source>
        <dbReference type="EMBL" id="MBF4694121.1"/>
    </source>
</evidence>
<protein>
    <recommendedName>
        <fullName evidence="6">Pyrophosphate--fructose 6-phosphate 1-phosphotransferase</fullName>
        <ecNumber evidence="6">2.7.1.90</ecNumber>
    </recommendedName>
    <alternativeName>
        <fullName evidence="6">6-phosphofructokinase, pyrophosphate dependent</fullName>
    </alternativeName>
    <alternativeName>
        <fullName evidence="6">PPi-dependent phosphofructokinase</fullName>
        <shortName evidence="6">PPi-PFK</shortName>
    </alternativeName>
    <alternativeName>
        <fullName evidence="6">Pyrophosphate-dependent 6-phosphofructose-1-kinase</fullName>
    </alternativeName>
</protein>
<feature type="binding site" evidence="6">
    <location>
        <begin position="140"/>
        <end position="142"/>
    </location>
    <ligand>
        <name>substrate</name>
    </ligand>
</feature>
<dbReference type="PIRSF" id="PIRSF036483">
    <property type="entry name" value="PFK_XF0274"/>
    <property type="match status" value="1"/>
</dbReference>
<dbReference type="NCBIfam" id="NF010675">
    <property type="entry name" value="PRK14072.1"/>
    <property type="match status" value="1"/>
</dbReference>
<keyword evidence="6" id="KW-0963">Cytoplasm</keyword>
<evidence type="ECO:0000313" key="9">
    <source>
        <dbReference type="Proteomes" id="UP000614200"/>
    </source>
</evidence>
<keyword evidence="9" id="KW-1185">Reference proteome</keyword>
<comment type="subunit">
    <text evidence="6">Homodimer.</text>
</comment>
<comment type="activity regulation">
    <text evidence="6">Non-allosteric.</text>
</comment>
<comment type="caution">
    <text evidence="8">The sequence shown here is derived from an EMBL/GenBank/DDBJ whole genome shotgun (WGS) entry which is preliminary data.</text>
</comment>
<dbReference type="InterPro" id="IPR035966">
    <property type="entry name" value="PKF_sf"/>
</dbReference>
<dbReference type="EMBL" id="JADKNH010000008">
    <property type="protein sequence ID" value="MBF4694121.1"/>
    <property type="molecule type" value="Genomic_DNA"/>
</dbReference>
<comment type="pathway">
    <text evidence="6">Carbohydrate degradation; glycolysis; D-glyceraldehyde 3-phosphate and glycerone phosphate from D-glucose: step 3/4.</text>
</comment>
<feature type="binding site" evidence="6">
    <location>
        <position position="241"/>
    </location>
    <ligand>
        <name>substrate</name>
    </ligand>
</feature>
<dbReference type="InterPro" id="IPR022953">
    <property type="entry name" value="ATP_PFK"/>
</dbReference>
<feature type="binding site" evidence="6">
    <location>
        <begin position="299"/>
        <end position="302"/>
    </location>
    <ligand>
        <name>substrate</name>
    </ligand>
</feature>
<dbReference type="PRINTS" id="PR00476">
    <property type="entry name" value="PHFRCTKINASE"/>
</dbReference>
<feature type="binding site" evidence="6">
    <location>
        <position position="112"/>
    </location>
    <ligand>
        <name>Mg(2+)</name>
        <dbReference type="ChEBI" id="CHEBI:18420"/>
        <note>catalytic</note>
    </ligand>
</feature>
<evidence type="ECO:0000256" key="4">
    <source>
        <dbReference type="ARBA" id="ARBA00022777"/>
    </source>
</evidence>
<comment type="function">
    <text evidence="6">Catalyzes the phosphorylation of D-fructose 6-phosphate, the first committing step of glycolysis. Uses inorganic phosphate (PPi) as phosphoryl donor instead of ATP like common ATP-dependent phosphofructokinases (ATP-PFKs), which renders the reaction reversible, and can thus function both in glycolysis and gluconeogenesis. Consistently, PPi-PFK can replace the enzymes of both the forward (ATP-PFK) and reverse (fructose-bisphosphatase (FBPase)) reactions.</text>
</comment>
<feature type="domain" description="Phosphofructokinase" evidence="7">
    <location>
        <begin position="10"/>
        <end position="326"/>
    </location>
</feature>
<evidence type="ECO:0000256" key="5">
    <source>
        <dbReference type="ARBA" id="ARBA00022842"/>
    </source>
</evidence>
<proteinExistence type="inferred from homology"/>
<name>A0ABR9ZUH3_9FIRM</name>